<feature type="region of interest" description="Disordered" evidence="1">
    <location>
        <begin position="496"/>
        <end position="520"/>
    </location>
</feature>
<feature type="transmembrane region" description="Helical" evidence="2">
    <location>
        <begin position="347"/>
        <end position="365"/>
    </location>
</feature>
<reference evidence="3 4" key="1">
    <citation type="journal article" date="2012" name="J. Bacteriol.">
        <title>Complete genome sequences of Desulfosporosinus orientis DSM765T, Desulfosporosinus youngiae DSM17734T, Desulfosporosinus meridiei DSM13257T, and Desulfosporosinus acidiphilus DSM22704T.</title>
        <authorList>
            <person name="Pester M."/>
            <person name="Brambilla E."/>
            <person name="Alazard D."/>
            <person name="Rattei T."/>
            <person name="Weinmaier T."/>
            <person name="Han J."/>
            <person name="Lucas S."/>
            <person name="Lapidus A."/>
            <person name="Cheng J.F."/>
            <person name="Goodwin L."/>
            <person name="Pitluck S."/>
            <person name="Peters L."/>
            <person name="Ovchinnikova G."/>
            <person name="Teshima H."/>
            <person name="Detter J.C."/>
            <person name="Han C.S."/>
            <person name="Tapia R."/>
            <person name="Land M.L."/>
            <person name="Hauser L."/>
            <person name="Kyrpides N.C."/>
            <person name="Ivanova N.N."/>
            <person name="Pagani I."/>
            <person name="Huntmann M."/>
            <person name="Wei C.L."/>
            <person name="Davenport K.W."/>
            <person name="Daligault H."/>
            <person name="Chain P.S."/>
            <person name="Chen A."/>
            <person name="Mavromatis K."/>
            <person name="Markowitz V."/>
            <person name="Szeto E."/>
            <person name="Mikhailova N."/>
            <person name="Pati A."/>
            <person name="Wagner M."/>
            <person name="Woyke T."/>
            <person name="Ollivier B."/>
            <person name="Klenk H.P."/>
            <person name="Spring S."/>
            <person name="Loy A."/>
        </authorList>
    </citation>
    <scope>NUCLEOTIDE SEQUENCE [LARGE SCALE GENOMIC DNA]</scope>
    <source>
        <strain evidence="4">DSM 22704 / JCM 16185 / SJ4</strain>
    </source>
</reference>
<evidence type="ECO:0000313" key="4">
    <source>
        <dbReference type="Proteomes" id="UP000002892"/>
    </source>
</evidence>
<dbReference type="RefSeq" id="WP_014828922.1">
    <property type="nucleotide sequence ID" value="NC_018068.1"/>
</dbReference>
<feature type="transmembrane region" description="Helical" evidence="2">
    <location>
        <begin position="145"/>
        <end position="168"/>
    </location>
</feature>
<keyword evidence="2" id="KW-0812">Transmembrane</keyword>
<name>I4DAW2_DESAJ</name>
<organism evidence="3 4">
    <name type="scientific">Desulfosporosinus acidiphilus (strain DSM 22704 / JCM 16185 / SJ4)</name>
    <dbReference type="NCBI Taxonomy" id="646529"/>
    <lineage>
        <taxon>Bacteria</taxon>
        <taxon>Bacillati</taxon>
        <taxon>Bacillota</taxon>
        <taxon>Clostridia</taxon>
        <taxon>Eubacteriales</taxon>
        <taxon>Desulfitobacteriaceae</taxon>
        <taxon>Desulfosporosinus</taxon>
    </lineage>
</organism>
<feature type="transmembrane region" description="Helical" evidence="2">
    <location>
        <begin position="106"/>
        <end position="125"/>
    </location>
</feature>
<dbReference type="STRING" id="646529.Desaci_4073"/>
<proteinExistence type="predicted"/>
<evidence type="ECO:0000256" key="2">
    <source>
        <dbReference type="SAM" id="Phobius"/>
    </source>
</evidence>
<evidence type="ECO:0000313" key="3">
    <source>
        <dbReference type="EMBL" id="AFM42936.1"/>
    </source>
</evidence>
<keyword evidence="2" id="KW-1133">Transmembrane helix</keyword>
<keyword evidence="2" id="KW-0472">Membrane</keyword>
<dbReference type="KEGG" id="dai:Desaci_4073"/>
<dbReference type="AlphaFoldDB" id="I4DAW2"/>
<feature type="transmembrane region" description="Helical" evidence="2">
    <location>
        <begin position="302"/>
        <end position="326"/>
    </location>
</feature>
<dbReference type="Proteomes" id="UP000002892">
    <property type="component" value="Chromosome"/>
</dbReference>
<feature type="transmembrane region" description="Helical" evidence="2">
    <location>
        <begin position="30"/>
        <end position="50"/>
    </location>
</feature>
<evidence type="ECO:0000256" key="1">
    <source>
        <dbReference type="SAM" id="MobiDB-lite"/>
    </source>
</evidence>
<dbReference type="HOGENOM" id="CLU_397793_0_0_9"/>
<dbReference type="OrthoDB" id="9951735at2"/>
<sequence>MNAIQGMDQLIKVISGVLNQADMGSQVNDWLFGSLMILIFAMTYGTNWTWAVSSAFKVLGSSSAASSVLSLLGQNPNQTSVPTALTPISGDLSGSHSAVYAGTPPGWLLVLGTMVWAIFVLLGLFELFGETHSTRLRDLKSEGMFWWAMAPVSIMIFIGSPLLLQIIAKTIYDPIVSKILNGVAAAIGADPKNTLTDPLWLLLALFGVATPHGANATAMAINDFAGILTHLKNLKLTAANNVFQIIPFLLQHALSPSIFLELVLLLGLFLIIIQSALATLWLNFLPFTTLSVVARPFSPKGVYHWLMNVLKSIGALAIVVLYDCAIAFVGGNGSLPLWLSLSSVPRAIFNGLITYAVVALLWIFWTKPLIIQATEQSMRLVNAIHSSGDTLESGGNQIGSSVSLSGRVINAASRIPFLPQGLSDRMAIRGDDLEATGQKISNWSSAKTKRLRSIDLPWSNTVGAKTNSAAHENSSLKLGNLKESVAPNELGIETFPLKPSADRSDPPISNSLVSSGIHYTPPGDEEATAFNLKTKSQSDANKLSKLFHSAGVPHSLQNIGGEHRLNFDKLSPEESMRARKLVSDNQTLFKEKVTHLEAEQKETMSFEATSSETAHSIQSYLQMRGVESNLIGSRVTFPTSQLDIVQQMLERANRGDLPIIEKRGSKYFIRKNGIPVEIAIDQFTQGKYLIVS</sequence>
<feature type="transmembrane region" description="Helical" evidence="2">
    <location>
        <begin position="258"/>
        <end position="282"/>
    </location>
</feature>
<gene>
    <name evidence="3" type="ordered locus">Desaci_4073</name>
</gene>
<protein>
    <submittedName>
        <fullName evidence="3">Uncharacterized protein</fullName>
    </submittedName>
</protein>
<keyword evidence="4" id="KW-1185">Reference proteome</keyword>
<accession>I4DAW2</accession>
<dbReference type="EMBL" id="CP003639">
    <property type="protein sequence ID" value="AFM42936.1"/>
    <property type="molecule type" value="Genomic_DNA"/>
</dbReference>